<gene>
    <name evidence="2" type="ORF">DB31_4268</name>
</gene>
<dbReference type="STRING" id="394096.DB31_4268"/>
<dbReference type="SUPFAM" id="SSF47240">
    <property type="entry name" value="Ferritin-like"/>
    <property type="match status" value="1"/>
</dbReference>
<keyword evidence="3" id="KW-1185">Reference proteome</keyword>
<dbReference type="AlphaFoldDB" id="A0A085W399"/>
<dbReference type="Gene3D" id="1.10.620.20">
    <property type="entry name" value="Ribonucleotide Reductase, subunit A"/>
    <property type="match status" value="1"/>
</dbReference>
<sequence length="324" mass="36717">MPAVARPEPRLYEVPPLEADSSEPLGPSRPGVIRDLYRAFKEEGRTLMDITWEQHRLHESRRWSAVELLSAVQLDQLTEQDRFVVWSAGRAEMTAKPSADRMSRLADSECRRFLEKDPVVASIIQSLGTWTRYWNEEESHHEMGFSQLARMLGFAPFDDATVIDQRKVFPDDDLLRTVTMLSFSEGIAAVNYGQYGRRAKDPGLKLLLKHVGADEVQHMQYFTSFAKALVDSGAYAMKECFAVAHFFLRDGGELYGSARAHVETRTTHTNWWDHLDAVAGEAAVAPEMIERKRSLILHSLKRITGISCASAEQVEDQWMELVGC</sequence>
<reference evidence="2 3" key="1">
    <citation type="submission" date="2014-04" db="EMBL/GenBank/DDBJ databases">
        <title>Genome assembly of Hyalangium minutum DSM 14724.</title>
        <authorList>
            <person name="Sharma G."/>
            <person name="Subramanian S."/>
        </authorList>
    </citation>
    <scope>NUCLEOTIDE SEQUENCE [LARGE SCALE GENOMIC DNA]</scope>
    <source>
        <strain evidence="2 3">DSM 14724</strain>
    </source>
</reference>
<protein>
    <recommendedName>
        <fullName evidence="4">Ferritin-like domain-containing protein</fullName>
    </recommendedName>
</protein>
<organism evidence="2 3">
    <name type="scientific">Hyalangium minutum</name>
    <dbReference type="NCBI Taxonomy" id="394096"/>
    <lineage>
        <taxon>Bacteria</taxon>
        <taxon>Pseudomonadati</taxon>
        <taxon>Myxococcota</taxon>
        <taxon>Myxococcia</taxon>
        <taxon>Myxococcales</taxon>
        <taxon>Cystobacterineae</taxon>
        <taxon>Archangiaceae</taxon>
        <taxon>Hyalangium</taxon>
    </lineage>
</organism>
<dbReference type="Proteomes" id="UP000028725">
    <property type="component" value="Unassembled WGS sequence"/>
</dbReference>
<proteinExistence type="predicted"/>
<accession>A0A085W399</accession>
<name>A0A085W399_9BACT</name>
<dbReference type="InterPro" id="IPR009078">
    <property type="entry name" value="Ferritin-like_SF"/>
</dbReference>
<feature type="region of interest" description="Disordered" evidence="1">
    <location>
        <begin position="1"/>
        <end position="30"/>
    </location>
</feature>
<evidence type="ECO:0008006" key="4">
    <source>
        <dbReference type="Google" id="ProtNLM"/>
    </source>
</evidence>
<comment type="caution">
    <text evidence="2">The sequence shown here is derived from an EMBL/GenBank/DDBJ whole genome shotgun (WGS) entry which is preliminary data.</text>
</comment>
<dbReference type="EMBL" id="JMCB01000023">
    <property type="protein sequence ID" value="KFE62162.1"/>
    <property type="molecule type" value="Genomic_DNA"/>
</dbReference>
<evidence type="ECO:0000313" key="3">
    <source>
        <dbReference type="Proteomes" id="UP000028725"/>
    </source>
</evidence>
<dbReference type="InterPro" id="IPR012348">
    <property type="entry name" value="RNR-like"/>
</dbReference>
<evidence type="ECO:0000313" key="2">
    <source>
        <dbReference type="EMBL" id="KFE62162.1"/>
    </source>
</evidence>
<dbReference type="GO" id="GO:0016491">
    <property type="term" value="F:oxidoreductase activity"/>
    <property type="evidence" value="ECO:0007669"/>
    <property type="project" value="InterPro"/>
</dbReference>
<evidence type="ECO:0000256" key="1">
    <source>
        <dbReference type="SAM" id="MobiDB-lite"/>
    </source>
</evidence>